<dbReference type="SUPFAM" id="SSF51556">
    <property type="entry name" value="Metallo-dependent hydrolases"/>
    <property type="match status" value="1"/>
</dbReference>
<dbReference type="PROSITE" id="PS01322">
    <property type="entry name" value="PHOSPHOTRIESTERASE_1"/>
    <property type="match status" value="1"/>
</dbReference>
<evidence type="ECO:0000313" key="5">
    <source>
        <dbReference type="Proteomes" id="UP000605897"/>
    </source>
</evidence>
<keyword evidence="2" id="KW-0378">Hydrolase</keyword>
<dbReference type="Proteomes" id="UP000605897">
    <property type="component" value="Unassembled WGS sequence"/>
</dbReference>
<accession>A0ABQ3IDT9</accession>
<gene>
    <name evidence="4" type="primary">php</name>
    <name evidence="4" type="ORF">GCM10017786_08480</name>
</gene>
<comment type="similarity">
    <text evidence="3">Belongs to the metallo-dependent hydrolases superfamily. Phosphotriesterase family.</text>
</comment>
<dbReference type="InterPro" id="IPR032466">
    <property type="entry name" value="Metal_Hydrolase"/>
</dbReference>
<keyword evidence="5" id="KW-1185">Reference proteome</keyword>
<dbReference type="InterPro" id="IPR017947">
    <property type="entry name" value="AryldialkylPase_Zn-BS"/>
</dbReference>
<sequence>MGSISVDIPTARGDVVSSDRLGPTLMHEHVFLCDHEVNISWPDTFGNVDHHVANAVEQLNALAAAGIRTITDVTAIGHGRDVARVARVARETEVNILVATGIYVLAELPSYFRLFGPGSFIEAPETMTDYFVRDIEEGIGETGVRASILKVATGHAGLTNDVLRCLRSVAAAHRRTGVPITTHTSVKQNGRDQQRIFEEEGVDLSRVVIGHVDSTADGDLGYVEELLDKGSFVGFDSFALPLADLDTKVELMAKLIARGHGNRIVVSHDHACFVDFMPKEYQGDFYRKTYFTDVVEPRLLAAGVSEAQVRALTVDNPRAVFETTARGAY</sequence>
<dbReference type="Gene3D" id="3.20.20.140">
    <property type="entry name" value="Metal-dependent hydrolases"/>
    <property type="match status" value="1"/>
</dbReference>
<dbReference type="Pfam" id="PF02126">
    <property type="entry name" value="PTE"/>
    <property type="match status" value="1"/>
</dbReference>
<proteinExistence type="inferred from homology"/>
<dbReference type="PROSITE" id="PS51347">
    <property type="entry name" value="PHOSPHOTRIESTERASE_2"/>
    <property type="match status" value="1"/>
</dbReference>
<keyword evidence="1" id="KW-0479">Metal-binding</keyword>
<dbReference type="EMBL" id="BNAU01000001">
    <property type="protein sequence ID" value="GHE80600.1"/>
    <property type="molecule type" value="Genomic_DNA"/>
</dbReference>
<name>A0ABQ3IDT9_9PSEU</name>
<dbReference type="InterPro" id="IPR001559">
    <property type="entry name" value="Phosphotriesterase"/>
</dbReference>
<evidence type="ECO:0000256" key="1">
    <source>
        <dbReference type="ARBA" id="ARBA00022723"/>
    </source>
</evidence>
<evidence type="ECO:0000256" key="2">
    <source>
        <dbReference type="ARBA" id="ARBA00022801"/>
    </source>
</evidence>
<comment type="caution">
    <text evidence="4">The sequence shown here is derived from an EMBL/GenBank/DDBJ whole genome shotgun (WGS) entry which is preliminary data.</text>
</comment>
<organism evidence="4 5">
    <name type="scientific">Amycolatopsis deserti</name>
    <dbReference type="NCBI Taxonomy" id="185696"/>
    <lineage>
        <taxon>Bacteria</taxon>
        <taxon>Bacillati</taxon>
        <taxon>Actinomycetota</taxon>
        <taxon>Actinomycetes</taxon>
        <taxon>Pseudonocardiales</taxon>
        <taxon>Pseudonocardiaceae</taxon>
        <taxon>Amycolatopsis</taxon>
    </lineage>
</organism>
<feature type="modified residue" description="N6-carboxylysine" evidence="3">
    <location>
        <position position="150"/>
    </location>
</feature>
<dbReference type="RefSeq" id="WP_191243136.1">
    <property type="nucleotide sequence ID" value="NZ_BNAU01000001.1"/>
</dbReference>
<protein>
    <submittedName>
        <fullName evidence="4">Phosphotriesterase</fullName>
    </submittedName>
</protein>
<reference evidence="5" key="1">
    <citation type="journal article" date="2019" name="Int. J. Syst. Evol. Microbiol.">
        <title>The Global Catalogue of Microorganisms (GCM) 10K type strain sequencing project: providing services to taxonomists for standard genome sequencing and annotation.</title>
        <authorList>
            <consortium name="The Broad Institute Genomics Platform"/>
            <consortium name="The Broad Institute Genome Sequencing Center for Infectious Disease"/>
            <person name="Wu L."/>
            <person name="Ma J."/>
        </authorList>
    </citation>
    <scope>NUCLEOTIDE SEQUENCE [LARGE SCALE GENOMIC DNA]</scope>
    <source>
        <strain evidence="5">CGMCC 4.7677</strain>
    </source>
</reference>
<dbReference type="PANTHER" id="PTHR10819:SF3">
    <property type="entry name" value="PHOSPHOTRIESTERASE-RELATED PROTEIN"/>
    <property type="match status" value="1"/>
</dbReference>
<evidence type="ECO:0000313" key="4">
    <source>
        <dbReference type="EMBL" id="GHE80600.1"/>
    </source>
</evidence>
<evidence type="ECO:0000256" key="3">
    <source>
        <dbReference type="PROSITE-ProRule" id="PRU00679"/>
    </source>
</evidence>
<dbReference type="PANTHER" id="PTHR10819">
    <property type="entry name" value="PHOSPHOTRIESTERASE-RELATED"/>
    <property type="match status" value="1"/>
</dbReference>